<dbReference type="Gene3D" id="2.40.380.10">
    <property type="entry name" value="FomD-like"/>
    <property type="match status" value="1"/>
</dbReference>
<evidence type="ECO:0000313" key="3">
    <source>
        <dbReference type="EMBL" id="SFS30169.1"/>
    </source>
</evidence>
<gene>
    <name evidence="3" type="ORF">SAMN05444972_10118</name>
</gene>
<sequence>MREGGDGIVKVGEFLRIDSFKHDGGFHRSWNRSLVLDAGEPLLLANHNVHVTEEDGSMWISKGLAICQFHRTRWFNTIVIFNGDNKNPQYYCNIASPCHLEGKRLVYVDYDLDLMVDGTGCARWLDQGEYEVNRHKMNYPEEVVCQVENAQAELQTLFSEGRDPFNSTFVQAGIHRYLPFEKVLMG</sequence>
<dbReference type="InterPro" id="IPR050212">
    <property type="entry name" value="Ntdp-like"/>
</dbReference>
<evidence type="ECO:0000259" key="2">
    <source>
        <dbReference type="Pfam" id="PF04167"/>
    </source>
</evidence>
<feature type="domain" description="DUF402" evidence="2">
    <location>
        <begin position="23"/>
        <end position="161"/>
    </location>
</feature>
<keyword evidence="4" id="KW-1185">Reference proteome</keyword>
<protein>
    <recommendedName>
        <fullName evidence="2">DUF402 domain-containing protein</fullName>
    </recommendedName>
</protein>
<organism evidence="3 4">
    <name type="scientific">Marininema halotolerans</name>
    <dbReference type="NCBI Taxonomy" id="1155944"/>
    <lineage>
        <taxon>Bacteria</taxon>
        <taxon>Bacillati</taxon>
        <taxon>Bacillota</taxon>
        <taxon>Bacilli</taxon>
        <taxon>Bacillales</taxon>
        <taxon>Thermoactinomycetaceae</taxon>
        <taxon>Marininema</taxon>
    </lineage>
</organism>
<dbReference type="Pfam" id="PF04167">
    <property type="entry name" value="DUF402"/>
    <property type="match status" value="1"/>
</dbReference>
<dbReference type="Proteomes" id="UP000198660">
    <property type="component" value="Unassembled WGS sequence"/>
</dbReference>
<evidence type="ECO:0000313" key="4">
    <source>
        <dbReference type="Proteomes" id="UP000198660"/>
    </source>
</evidence>
<proteinExistence type="predicted"/>
<dbReference type="EMBL" id="FPAA01000001">
    <property type="protein sequence ID" value="SFS30169.1"/>
    <property type="molecule type" value="Genomic_DNA"/>
</dbReference>
<dbReference type="InterPro" id="IPR007295">
    <property type="entry name" value="DUF402"/>
</dbReference>
<name>A0A1I6NQJ0_9BACL</name>
<dbReference type="PANTHER" id="PTHR39159">
    <property type="match status" value="1"/>
</dbReference>
<keyword evidence="1" id="KW-0378">Hydrolase</keyword>
<dbReference type="OrthoDB" id="1645325at2"/>
<dbReference type="GO" id="GO:0016787">
    <property type="term" value="F:hydrolase activity"/>
    <property type="evidence" value="ECO:0007669"/>
    <property type="project" value="UniProtKB-KW"/>
</dbReference>
<dbReference type="InterPro" id="IPR035930">
    <property type="entry name" value="FomD-like_sf"/>
</dbReference>
<accession>A0A1I6NQJ0</accession>
<evidence type="ECO:0000256" key="1">
    <source>
        <dbReference type="ARBA" id="ARBA00022801"/>
    </source>
</evidence>
<dbReference type="PANTHER" id="PTHR39159:SF1">
    <property type="entry name" value="UPF0374 PROTEIN YGAC"/>
    <property type="match status" value="1"/>
</dbReference>
<dbReference type="SUPFAM" id="SSF159234">
    <property type="entry name" value="FomD-like"/>
    <property type="match status" value="1"/>
</dbReference>
<reference evidence="4" key="1">
    <citation type="submission" date="2016-10" db="EMBL/GenBank/DDBJ databases">
        <authorList>
            <person name="Varghese N."/>
            <person name="Submissions S."/>
        </authorList>
    </citation>
    <scope>NUCLEOTIDE SEQUENCE [LARGE SCALE GENOMIC DNA]</scope>
    <source>
        <strain evidence="4">DSM 45789</strain>
    </source>
</reference>
<dbReference type="AlphaFoldDB" id="A0A1I6NQJ0"/>